<dbReference type="KEGG" id="mcha:111023075"/>
<keyword evidence="4 9" id="KW-0926">Vacuole</keyword>
<sequence>MASSAAAAAAEVLISPENKGNERPKEPWNGELAKSIVYGGLDAIVTCFSLIASISASRHSAVDVLVLGFANLIADGISMGFGDFVSTATGRDVAAERRAAAEWDVDNRRAQQQQLLLRHYQTLGMDFNDASTVVNIIAKYKHILVEEKMAAENGMAAPPEESKERPWKNGIVTFGSFLAFGCVPLLSFIVLIPFTDNESIKFGGACLLAALALVLLGIARAKIAAGNYGFSVAVTVLNGAVAAGAAYALGWVLRNVAGVEDET</sequence>
<reference evidence="11" key="1">
    <citation type="submission" date="2025-08" db="UniProtKB">
        <authorList>
            <consortium name="RefSeq"/>
        </authorList>
    </citation>
    <scope>IDENTIFICATION</scope>
    <source>
        <strain evidence="11">OHB3-1</strain>
    </source>
</reference>
<comment type="catalytic activity">
    <reaction evidence="8">
        <text>Fe(2+)(in) = Fe(2+)(out)</text>
        <dbReference type="Rhea" id="RHEA:28486"/>
        <dbReference type="ChEBI" id="CHEBI:29033"/>
    </reaction>
    <physiologicalReaction direction="left-to-right" evidence="8">
        <dbReference type="Rhea" id="RHEA:28487"/>
    </physiologicalReaction>
</comment>
<protein>
    <recommendedName>
        <fullName evidence="9">Vacuolar iron transporter</fullName>
    </recommendedName>
</protein>
<accession>A0A6J1DPD7</accession>
<keyword evidence="5 9" id="KW-0812">Transmembrane</keyword>
<evidence type="ECO:0000313" key="10">
    <source>
        <dbReference type="Proteomes" id="UP000504603"/>
    </source>
</evidence>
<keyword evidence="6 9" id="KW-1133">Transmembrane helix</keyword>
<proteinExistence type="inferred from homology"/>
<keyword evidence="9" id="KW-0406">Ion transport</keyword>
<dbReference type="AlphaFoldDB" id="A0A6J1DPD7"/>
<dbReference type="RefSeq" id="XP_022156110.1">
    <property type="nucleotide sequence ID" value="XM_022300418.1"/>
</dbReference>
<organism evidence="10 11">
    <name type="scientific">Momordica charantia</name>
    <name type="common">Bitter gourd</name>
    <name type="synonym">Balsam pear</name>
    <dbReference type="NCBI Taxonomy" id="3673"/>
    <lineage>
        <taxon>Eukaryota</taxon>
        <taxon>Viridiplantae</taxon>
        <taxon>Streptophyta</taxon>
        <taxon>Embryophyta</taxon>
        <taxon>Tracheophyta</taxon>
        <taxon>Spermatophyta</taxon>
        <taxon>Magnoliopsida</taxon>
        <taxon>eudicotyledons</taxon>
        <taxon>Gunneridae</taxon>
        <taxon>Pentapetalae</taxon>
        <taxon>rosids</taxon>
        <taxon>fabids</taxon>
        <taxon>Cucurbitales</taxon>
        <taxon>Cucurbitaceae</taxon>
        <taxon>Momordiceae</taxon>
        <taxon>Momordica</taxon>
    </lineage>
</organism>
<comment type="caution">
    <text evidence="9">Lacks conserved residue(s) required for the propagation of feature annotation.</text>
</comment>
<evidence type="ECO:0000256" key="1">
    <source>
        <dbReference type="ARBA" id="ARBA00004128"/>
    </source>
</evidence>
<dbReference type="Proteomes" id="UP000504603">
    <property type="component" value="Unplaced"/>
</dbReference>
<feature type="transmembrane region" description="Helical" evidence="9">
    <location>
        <begin position="171"/>
        <end position="194"/>
    </location>
</feature>
<dbReference type="GO" id="GO:0140315">
    <property type="term" value="F:iron ion sequestering activity"/>
    <property type="evidence" value="ECO:0007669"/>
    <property type="project" value="UniProtKB-UniRule"/>
</dbReference>
<keyword evidence="3" id="KW-0408">Iron</keyword>
<comment type="function">
    <text evidence="9">Vacuolar Fe(2+) uptake transporter.</text>
</comment>
<evidence type="ECO:0000256" key="8">
    <source>
        <dbReference type="ARBA" id="ARBA00044464"/>
    </source>
</evidence>
<evidence type="ECO:0000256" key="9">
    <source>
        <dbReference type="RuleBase" id="RU369115"/>
    </source>
</evidence>
<dbReference type="GO" id="GO:0030026">
    <property type="term" value="P:intracellular manganese ion homeostasis"/>
    <property type="evidence" value="ECO:0007669"/>
    <property type="project" value="InterPro"/>
</dbReference>
<evidence type="ECO:0000256" key="4">
    <source>
        <dbReference type="ARBA" id="ARBA00022554"/>
    </source>
</evidence>
<dbReference type="GO" id="GO:0005381">
    <property type="term" value="F:iron ion transmembrane transporter activity"/>
    <property type="evidence" value="ECO:0007669"/>
    <property type="project" value="UniProtKB-UniRule"/>
</dbReference>
<evidence type="ECO:0000256" key="5">
    <source>
        <dbReference type="ARBA" id="ARBA00022692"/>
    </source>
</evidence>
<keyword evidence="7 9" id="KW-0472">Membrane</keyword>
<evidence type="ECO:0000256" key="2">
    <source>
        <dbReference type="ARBA" id="ARBA00007049"/>
    </source>
</evidence>
<dbReference type="OrthoDB" id="73465at2759"/>
<dbReference type="GO" id="GO:0005774">
    <property type="term" value="C:vacuolar membrane"/>
    <property type="evidence" value="ECO:0007669"/>
    <property type="project" value="UniProtKB-SubCell"/>
</dbReference>
<gene>
    <name evidence="11" type="primary">LOC111023075</name>
</gene>
<keyword evidence="3" id="KW-0410">Iron transport</keyword>
<name>A0A6J1DPD7_MOMCH</name>
<evidence type="ECO:0000256" key="3">
    <source>
        <dbReference type="ARBA" id="ARBA00022496"/>
    </source>
</evidence>
<evidence type="ECO:0000256" key="6">
    <source>
        <dbReference type="ARBA" id="ARBA00022989"/>
    </source>
</evidence>
<evidence type="ECO:0000313" key="11">
    <source>
        <dbReference type="RefSeq" id="XP_022156110.1"/>
    </source>
</evidence>
<dbReference type="PANTHER" id="PTHR31851">
    <property type="entry name" value="FE(2+)/MN(2+) TRANSPORTER PCL1"/>
    <property type="match status" value="1"/>
</dbReference>
<dbReference type="Pfam" id="PF01988">
    <property type="entry name" value="VIT1"/>
    <property type="match status" value="1"/>
</dbReference>
<dbReference type="GO" id="GO:0005384">
    <property type="term" value="F:manganese ion transmembrane transporter activity"/>
    <property type="evidence" value="ECO:0007669"/>
    <property type="project" value="InterPro"/>
</dbReference>
<dbReference type="GeneID" id="111023075"/>
<keyword evidence="10" id="KW-1185">Reference proteome</keyword>
<comment type="similarity">
    <text evidence="2 9">Belongs to the CCC1 family.</text>
</comment>
<comment type="subcellular location">
    <subcellularLocation>
        <location evidence="1 9">Vacuole membrane</location>
        <topology evidence="1 9">Multi-pass membrane protein</topology>
    </subcellularLocation>
</comment>
<dbReference type="InterPro" id="IPR008217">
    <property type="entry name" value="Ccc1_fam"/>
</dbReference>
<keyword evidence="9" id="KW-0813">Transport</keyword>
<evidence type="ECO:0000256" key="7">
    <source>
        <dbReference type="ARBA" id="ARBA00023136"/>
    </source>
</evidence>
<feature type="transmembrane region" description="Helical" evidence="9">
    <location>
        <begin position="230"/>
        <end position="253"/>
    </location>
</feature>
<feature type="transmembrane region" description="Helical" evidence="9">
    <location>
        <begin position="200"/>
        <end position="218"/>
    </location>
</feature>